<organism evidence="10 11">
    <name type="scientific">Trichormus variabilis N2B</name>
    <dbReference type="NCBI Taxonomy" id="2681315"/>
    <lineage>
        <taxon>Bacteria</taxon>
        <taxon>Bacillati</taxon>
        <taxon>Cyanobacteriota</taxon>
        <taxon>Cyanophyceae</taxon>
        <taxon>Nostocales</taxon>
        <taxon>Nostocaceae</taxon>
        <taxon>Trichormus</taxon>
    </lineage>
</organism>
<dbReference type="SMART" id="SM00388">
    <property type="entry name" value="HisKA"/>
    <property type="match status" value="1"/>
</dbReference>
<dbReference type="InterPro" id="IPR001789">
    <property type="entry name" value="Sig_transdc_resp-reg_receiver"/>
</dbReference>
<dbReference type="InterPro" id="IPR003661">
    <property type="entry name" value="HisK_dim/P_dom"/>
</dbReference>
<feature type="modified residue" description="4-aspartylphosphate" evidence="7">
    <location>
        <position position="57"/>
    </location>
</feature>
<evidence type="ECO:0000259" key="8">
    <source>
        <dbReference type="PROSITE" id="PS50109"/>
    </source>
</evidence>
<evidence type="ECO:0000256" key="3">
    <source>
        <dbReference type="ARBA" id="ARBA00022553"/>
    </source>
</evidence>
<dbReference type="Gene3D" id="3.30.565.10">
    <property type="entry name" value="Histidine kinase-like ATPase, C-terminal domain"/>
    <property type="match status" value="1"/>
</dbReference>
<keyword evidence="3 7" id="KW-0597">Phosphoprotein</keyword>
<dbReference type="Pfam" id="PF00072">
    <property type="entry name" value="Response_reg"/>
    <property type="match status" value="1"/>
</dbReference>
<dbReference type="CDD" id="cd00082">
    <property type="entry name" value="HisKA"/>
    <property type="match status" value="1"/>
</dbReference>
<dbReference type="GeneID" id="58724827"/>
<dbReference type="InterPro" id="IPR036097">
    <property type="entry name" value="HisK_dim/P_sf"/>
</dbReference>
<dbReference type="Gene3D" id="3.40.50.2300">
    <property type="match status" value="1"/>
</dbReference>
<reference evidence="10 11" key="1">
    <citation type="submission" date="2019-11" db="EMBL/GenBank/DDBJ databases">
        <title>Comparison of genomes from free-living endosymbiotic cyanobacteria isolated from Azolla.</title>
        <authorList>
            <person name="Thiel T."/>
            <person name="Pratte B."/>
        </authorList>
    </citation>
    <scope>NUCLEOTIDE SEQUENCE [LARGE SCALE GENOMIC DNA]</scope>
    <source>
        <strain evidence="10 11">N2B</strain>
    </source>
</reference>
<evidence type="ECO:0000256" key="4">
    <source>
        <dbReference type="ARBA" id="ARBA00022679"/>
    </source>
</evidence>
<dbReference type="InterPro" id="IPR003594">
    <property type="entry name" value="HATPase_dom"/>
</dbReference>
<protein>
    <recommendedName>
        <fullName evidence="2">histidine kinase</fullName>
        <ecNumber evidence="2">2.7.13.3</ecNumber>
    </recommendedName>
</protein>
<evidence type="ECO:0000313" key="10">
    <source>
        <dbReference type="EMBL" id="MBC1304044.1"/>
    </source>
</evidence>
<dbReference type="InterPro" id="IPR005467">
    <property type="entry name" value="His_kinase_dom"/>
</dbReference>
<evidence type="ECO:0000256" key="1">
    <source>
        <dbReference type="ARBA" id="ARBA00000085"/>
    </source>
</evidence>
<feature type="domain" description="Histidine kinase" evidence="8">
    <location>
        <begin position="148"/>
        <end position="403"/>
    </location>
</feature>
<dbReference type="SUPFAM" id="SSF52172">
    <property type="entry name" value="CheY-like"/>
    <property type="match status" value="1"/>
</dbReference>
<keyword evidence="11" id="KW-1185">Reference proteome</keyword>
<dbReference type="EMBL" id="JACKZP010000086">
    <property type="protein sequence ID" value="MBC1304044.1"/>
    <property type="molecule type" value="Genomic_DNA"/>
</dbReference>
<keyword evidence="5" id="KW-0418">Kinase</keyword>
<sequence length="407" mass="45492">MSSPINNSVLIVDDIPTNIKVLFDILNQAGFRVSVAKNGLSALAKVQETLPNLILLDVMMPGMDGFETCRHLKANPKTKDIPVIFMTALSDTVNKVKGLQIGAVDYITKPIEYEEVLARINVHLELRRTQLKLAQEEKMSSLGQLVAGIAHEINNPVNFIYGNLTHAQNYVGDLLNLLKLYENHTVNPSPEIQAFSKSIELEFIKQDLPHLLSSMQMGTERVEKIVRSLRLFSRLEDPEFQLFNLHEGIDSTLIILSHRLKILPTDSTIHIIKEYGDIPLVECYSGKLNQVFMNLLANAIDALEESVVNRETTDTLTIWIRTTVVDDQKSVLIEITDNGVGIPLEVQQRIFEQFFTTKPLGKGTGLGLAIAHEIIVEKHGGTLQVQSTPGKGTQFLITIPIQQVIRY</sequence>
<name>A0ABR6SCM2_ANAVA</name>
<dbReference type="InterPro" id="IPR011006">
    <property type="entry name" value="CheY-like_superfamily"/>
</dbReference>
<dbReference type="PANTHER" id="PTHR43047:SF72">
    <property type="entry name" value="OSMOSENSING HISTIDINE PROTEIN KINASE SLN1"/>
    <property type="match status" value="1"/>
</dbReference>
<dbReference type="CDD" id="cd19920">
    <property type="entry name" value="REC_PA4781-like"/>
    <property type="match status" value="1"/>
</dbReference>
<dbReference type="SMART" id="SM00387">
    <property type="entry name" value="HATPase_c"/>
    <property type="match status" value="1"/>
</dbReference>
<keyword evidence="6" id="KW-0902">Two-component regulatory system</keyword>
<dbReference type="PROSITE" id="PS50109">
    <property type="entry name" value="HIS_KIN"/>
    <property type="match status" value="1"/>
</dbReference>
<dbReference type="PANTHER" id="PTHR43047">
    <property type="entry name" value="TWO-COMPONENT HISTIDINE PROTEIN KINASE"/>
    <property type="match status" value="1"/>
</dbReference>
<comment type="catalytic activity">
    <reaction evidence="1">
        <text>ATP + protein L-histidine = ADP + protein N-phospho-L-histidine.</text>
        <dbReference type="EC" id="2.7.13.3"/>
    </reaction>
</comment>
<evidence type="ECO:0000259" key="9">
    <source>
        <dbReference type="PROSITE" id="PS50110"/>
    </source>
</evidence>
<dbReference type="SMART" id="SM00448">
    <property type="entry name" value="REC"/>
    <property type="match status" value="1"/>
</dbReference>
<evidence type="ECO:0000313" key="11">
    <source>
        <dbReference type="Proteomes" id="UP000570851"/>
    </source>
</evidence>
<dbReference type="InterPro" id="IPR004358">
    <property type="entry name" value="Sig_transdc_His_kin-like_C"/>
</dbReference>
<evidence type="ECO:0000256" key="2">
    <source>
        <dbReference type="ARBA" id="ARBA00012438"/>
    </source>
</evidence>
<feature type="domain" description="Response regulatory" evidence="9">
    <location>
        <begin position="8"/>
        <end position="124"/>
    </location>
</feature>
<dbReference type="PRINTS" id="PR00344">
    <property type="entry name" value="BCTRLSENSOR"/>
</dbReference>
<dbReference type="Proteomes" id="UP000570851">
    <property type="component" value="Unassembled WGS sequence"/>
</dbReference>
<dbReference type="Gene3D" id="6.10.250.690">
    <property type="match status" value="1"/>
</dbReference>
<dbReference type="EC" id="2.7.13.3" evidence="2"/>
<proteinExistence type="predicted"/>
<accession>A0ABR6SCM2</accession>
<dbReference type="SUPFAM" id="SSF55874">
    <property type="entry name" value="ATPase domain of HSP90 chaperone/DNA topoisomerase II/histidine kinase"/>
    <property type="match status" value="1"/>
</dbReference>
<dbReference type="PROSITE" id="PS50110">
    <property type="entry name" value="RESPONSE_REGULATORY"/>
    <property type="match status" value="1"/>
</dbReference>
<dbReference type="Gene3D" id="1.10.287.130">
    <property type="match status" value="1"/>
</dbReference>
<evidence type="ECO:0000256" key="5">
    <source>
        <dbReference type="ARBA" id="ARBA00022777"/>
    </source>
</evidence>
<comment type="caution">
    <text evidence="10">The sequence shown here is derived from an EMBL/GenBank/DDBJ whole genome shotgun (WGS) entry which is preliminary data.</text>
</comment>
<dbReference type="Pfam" id="PF02518">
    <property type="entry name" value="HATPase_c"/>
    <property type="match status" value="1"/>
</dbReference>
<dbReference type="RefSeq" id="WP_011318936.1">
    <property type="nucleotide sequence ID" value="NZ_JACKZP010000086.1"/>
</dbReference>
<evidence type="ECO:0000256" key="7">
    <source>
        <dbReference type="PROSITE-ProRule" id="PRU00169"/>
    </source>
</evidence>
<dbReference type="SUPFAM" id="SSF47384">
    <property type="entry name" value="Homodimeric domain of signal transducing histidine kinase"/>
    <property type="match status" value="1"/>
</dbReference>
<evidence type="ECO:0000256" key="6">
    <source>
        <dbReference type="ARBA" id="ARBA00023012"/>
    </source>
</evidence>
<keyword evidence="4" id="KW-0808">Transferase</keyword>
<gene>
    <name evidence="10" type="ORF">GNE12_19215</name>
</gene>
<dbReference type="InterPro" id="IPR036890">
    <property type="entry name" value="HATPase_C_sf"/>
</dbReference>